<evidence type="ECO:0000256" key="6">
    <source>
        <dbReference type="ARBA" id="ARBA00023136"/>
    </source>
</evidence>
<dbReference type="InterPro" id="IPR003400">
    <property type="entry name" value="ExbD"/>
</dbReference>
<evidence type="ECO:0000313" key="10">
    <source>
        <dbReference type="Proteomes" id="UP000067626"/>
    </source>
</evidence>
<keyword evidence="7" id="KW-0653">Protein transport</keyword>
<dbReference type="EMBL" id="CP012159">
    <property type="protein sequence ID" value="AKT40174.1"/>
    <property type="molecule type" value="Genomic_DNA"/>
</dbReference>
<dbReference type="AlphaFoldDB" id="A0A0K1EH51"/>
<feature type="region of interest" description="Disordered" evidence="8">
    <location>
        <begin position="1"/>
        <end position="45"/>
    </location>
</feature>
<dbReference type="GO" id="GO:0005886">
    <property type="term" value="C:plasma membrane"/>
    <property type="evidence" value="ECO:0007669"/>
    <property type="project" value="UniProtKB-SubCell"/>
</dbReference>
<dbReference type="Proteomes" id="UP000067626">
    <property type="component" value="Chromosome"/>
</dbReference>
<accession>A0A0K1EH51</accession>
<comment type="subcellular location">
    <subcellularLocation>
        <location evidence="1">Cell membrane</location>
        <topology evidence="1">Single-pass membrane protein</topology>
    </subcellularLocation>
    <subcellularLocation>
        <location evidence="7">Cell membrane</location>
        <topology evidence="7">Single-pass type II membrane protein</topology>
    </subcellularLocation>
</comment>
<evidence type="ECO:0000256" key="2">
    <source>
        <dbReference type="ARBA" id="ARBA00005811"/>
    </source>
</evidence>
<evidence type="ECO:0000256" key="8">
    <source>
        <dbReference type="SAM" id="MobiDB-lite"/>
    </source>
</evidence>
<dbReference type="OrthoDB" id="9807529at2"/>
<evidence type="ECO:0000256" key="5">
    <source>
        <dbReference type="ARBA" id="ARBA00022989"/>
    </source>
</evidence>
<proteinExistence type="inferred from homology"/>
<dbReference type="Pfam" id="PF02472">
    <property type="entry name" value="ExbD"/>
    <property type="match status" value="1"/>
</dbReference>
<evidence type="ECO:0000256" key="1">
    <source>
        <dbReference type="ARBA" id="ARBA00004162"/>
    </source>
</evidence>
<keyword evidence="3" id="KW-1003">Cell membrane</keyword>
<dbReference type="RefSeq" id="WP_082362674.1">
    <property type="nucleotide sequence ID" value="NZ_CP012159.1"/>
</dbReference>
<keyword evidence="5" id="KW-1133">Transmembrane helix</keyword>
<evidence type="ECO:0000313" key="9">
    <source>
        <dbReference type="EMBL" id="AKT40174.1"/>
    </source>
</evidence>
<dbReference type="KEGG" id="ccro:CMC5_043270"/>
<organism evidence="9 10">
    <name type="scientific">Chondromyces crocatus</name>
    <dbReference type="NCBI Taxonomy" id="52"/>
    <lineage>
        <taxon>Bacteria</taxon>
        <taxon>Pseudomonadati</taxon>
        <taxon>Myxococcota</taxon>
        <taxon>Polyangia</taxon>
        <taxon>Polyangiales</taxon>
        <taxon>Polyangiaceae</taxon>
        <taxon>Chondromyces</taxon>
    </lineage>
</organism>
<feature type="compositionally biased region" description="Low complexity" evidence="8">
    <location>
        <begin position="30"/>
        <end position="45"/>
    </location>
</feature>
<keyword evidence="10" id="KW-1185">Reference proteome</keyword>
<reference evidence="9 10" key="1">
    <citation type="submission" date="2015-07" db="EMBL/GenBank/DDBJ databases">
        <title>Genome analysis of myxobacterium Chondromyces crocatus Cm c5 reveals a high potential for natural compound synthesis and the genetic basis for the loss of fruiting body formation.</title>
        <authorList>
            <person name="Zaburannyi N."/>
            <person name="Bunk B."/>
            <person name="Maier J."/>
            <person name="Overmann J."/>
            <person name="Mueller R."/>
        </authorList>
    </citation>
    <scope>NUCLEOTIDE SEQUENCE [LARGE SCALE GENOMIC DNA]</scope>
    <source>
        <strain evidence="9 10">Cm c5</strain>
    </source>
</reference>
<keyword evidence="7" id="KW-0813">Transport</keyword>
<dbReference type="GO" id="GO:0015031">
    <property type="term" value="P:protein transport"/>
    <property type="evidence" value="ECO:0007669"/>
    <property type="project" value="UniProtKB-KW"/>
</dbReference>
<evidence type="ECO:0000256" key="3">
    <source>
        <dbReference type="ARBA" id="ARBA00022475"/>
    </source>
</evidence>
<name>A0A0K1EH51_CHOCO</name>
<dbReference type="STRING" id="52.CMC5_043270"/>
<keyword evidence="6" id="KW-0472">Membrane</keyword>
<comment type="similarity">
    <text evidence="2 7">Belongs to the ExbD/TolR family.</text>
</comment>
<evidence type="ECO:0000256" key="4">
    <source>
        <dbReference type="ARBA" id="ARBA00022692"/>
    </source>
</evidence>
<evidence type="ECO:0000256" key="7">
    <source>
        <dbReference type="RuleBase" id="RU003879"/>
    </source>
</evidence>
<sequence>MDDRPGQPVEALPARPEADRRFEPAGVGHPSPSQPRRPAQAPRGASVVRYKAALRKAIRRNHKDPEIDFLNITAMLDLMTIILVFMLKSVGSSSASIPQSKDLTLPKSVMQGEPSQEGVTVVISKSQILVGDDPNPVAYLPGPEQLAQSGLEAKYKRSGPTDLYIVPLANALSHARETDKAVRTAKGLDASTSEAIVVADATTPYRLLIEVLFTLGQSEYGKYHLMVLSGKQ</sequence>
<dbReference type="GO" id="GO:0022857">
    <property type="term" value="F:transmembrane transporter activity"/>
    <property type="evidence" value="ECO:0007669"/>
    <property type="project" value="InterPro"/>
</dbReference>
<gene>
    <name evidence="9" type="ORF">CMC5_043270</name>
</gene>
<protein>
    <submittedName>
        <fullName evidence="9">Adventurous gliding motility protein</fullName>
    </submittedName>
</protein>
<keyword evidence="4 7" id="KW-0812">Transmembrane</keyword>